<feature type="region of interest" description="Disordered" evidence="1">
    <location>
        <begin position="41"/>
        <end position="101"/>
    </location>
</feature>
<evidence type="ECO:0000313" key="2">
    <source>
        <dbReference type="EMBL" id="OSS43541.1"/>
    </source>
</evidence>
<dbReference type="InParanoid" id="A0A1Y2LI27"/>
<proteinExistence type="predicted"/>
<accession>A0A1Y2LI27</accession>
<keyword evidence="3" id="KW-1185">Reference proteome</keyword>
<reference evidence="2 3" key="1">
    <citation type="journal article" date="2017" name="Genome Announc.">
        <title>Genome sequence of the saprophytic ascomycete Epicoccum nigrum ICMP 19927 strain isolated from New Zealand.</title>
        <authorList>
            <person name="Fokin M."/>
            <person name="Fleetwood D."/>
            <person name="Weir B.S."/>
            <person name="Villas-Boas S.G."/>
        </authorList>
    </citation>
    <scope>NUCLEOTIDE SEQUENCE [LARGE SCALE GENOMIC DNA]</scope>
    <source>
        <strain evidence="2 3">ICMP 19927</strain>
    </source>
</reference>
<dbReference type="AlphaFoldDB" id="A0A1Y2LI27"/>
<name>A0A1Y2LI27_EPING</name>
<dbReference type="EMBL" id="KZ107864">
    <property type="protein sequence ID" value="OSS43541.1"/>
    <property type="molecule type" value="Genomic_DNA"/>
</dbReference>
<evidence type="ECO:0000256" key="1">
    <source>
        <dbReference type="SAM" id="MobiDB-lite"/>
    </source>
</evidence>
<evidence type="ECO:0000313" key="3">
    <source>
        <dbReference type="Proteomes" id="UP000193240"/>
    </source>
</evidence>
<gene>
    <name evidence="2" type="ORF">B5807_11882</name>
</gene>
<organism evidence="2 3">
    <name type="scientific">Epicoccum nigrum</name>
    <name type="common">Soil fungus</name>
    <name type="synonym">Epicoccum purpurascens</name>
    <dbReference type="NCBI Taxonomy" id="105696"/>
    <lineage>
        <taxon>Eukaryota</taxon>
        <taxon>Fungi</taxon>
        <taxon>Dikarya</taxon>
        <taxon>Ascomycota</taxon>
        <taxon>Pezizomycotina</taxon>
        <taxon>Dothideomycetes</taxon>
        <taxon>Pleosporomycetidae</taxon>
        <taxon>Pleosporales</taxon>
        <taxon>Pleosporineae</taxon>
        <taxon>Didymellaceae</taxon>
        <taxon>Epicoccum</taxon>
    </lineage>
</organism>
<sequence length="101" mass="11081">MILTALPLAPIISSREEMTHHDSLEPIPGTEAVQADFNAEKALIPRPSSDPRDPLNWSMRWKSKSQTSPAHGATNYQTSPPHLPTQTIPLSLNPPMPSTPH</sequence>
<feature type="compositionally biased region" description="Pro residues" evidence="1">
    <location>
        <begin position="92"/>
        <end position="101"/>
    </location>
</feature>
<dbReference type="Proteomes" id="UP000193240">
    <property type="component" value="Unassembled WGS sequence"/>
</dbReference>
<protein>
    <submittedName>
        <fullName evidence="2">Uncharacterized protein</fullName>
    </submittedName>
</protein>
<feature type="compositionally biased region" description="Polar residues" evidence="1">
    <location>
        <begin position="64"/>
        <end position="90"/>
    </location>
</feature>